<sequence>MTDVMPGRGRPRAQASMVELREAPGHLVRRAQQRHTLLWTREFGGDLTGPQYAVICAIGADSTLDQRAVGERASLDKSSTADVVARLEGQGWLRFRKDPADARRKTLSLTALARTAIPDVTRRVAAVQASVLAPLPAGTREAFVDALRLVAYAGEPPVPGHVDDSILVLANSPGHLIRRAQQVHTVAWNEEVGRVMTAPQYAVLSALWSHADGVDQGTGAELASVDRSSMADIVARLARRGWVARTRDPGDARRRLLTLTDDARGEVAQITAAVERVQVRMLAPLPAERERGLFLDRLRLLAYAEDADGPDPAGP</sequence>
<comment type="caution">
    <text evidence="2">The sequence shown here is derived from an EMBL/GenBank/DDBJ whole genome shotgun (WGS) entry which is preliminary data.</text>
</comment>
<dbReference type="InterPro" id="IPR036388">
    <property type="entry name" value="WH-like_DNA-bd_sf"/>
</dbReference>
<feature type="domain" description="HTH marR-type" evidence="1">
    <location>
        <begin position="17"/>
        <end position="152"/>
    </location>
</feature>
<dbReference type="RefSeq" id="WP_337705000.1">
    <property type="nucleotide sequence ID" value="NZ_JBBEGM010000009.1"/>
</dbReference>
<organism evidence="2 3">
    <name type="scientific">Actinomycetospora flava</name>
    <dbReference type="NCBI Taxonomy" id="3129232"/>
    <lineage>
        <taxon>Bacteria</taxon>
        <taxon>Bacillati</taxon>
        <taxon>Actinomycetota</taxon>
        <taxon>Actinomycetes</taxon>
        <taxon>Pseudonocardiales</taxon>
        <taxon>Pseudonocardiaceae</taxon>
        <taxon>Actinomycetospora</taxon>
    </lineage>
</organism>
<dbReference type="Pfam" id="PF01047">
    <property type="entry name" value="MarR"/>
    <property type="match status" value="1"/>
</dbReference>
<dbReference type="EMBL" id="JBBEGM010000009">
    <property type="protein sequence ID" value="MEJ2863637.1"/>
    <property type="molecule type" value="Genomic_DNA"/>
</dbReference>
<feature type="domain" description="HTH marR-type" evidence="1">
    <location>
        <begin position="170"/>
        <end position="303"/>
    </location>
</feature>
<proteinExistence type="predicted"/>
<dbReference type="SUPFAM" id="SSF46785">
    <property type="entry name" value="Winged helix' DNA-binding domain"/>
    <property type="match status" value="2"/>
</dbReference>
<dbReference type="InterPro" id="IPR000835">
    <property type="entry name" value="HTH_MarR-typ"/>
</dbReference>
<dbReference type="Gene3D" id="1.10.10.10">
    <property type="entry name" value="Winged helix-like DNA-binding domain superfamily/Winged helix DNA-binding domain"/>
    <property type="match status" value="2"/>
</dbReference>
<dbReference type="InterPro" id="IPR036390">
    <property type="entry name" value="WH_DNA-bd_sf"/>
</dbReference>
<accession>A0ABU8M995</accession>
<dbReference type="Proteomes" id="UP001369736">
    <property type="component" value="Unassembled WGS sequence"/>
</dbReference>
<evidence type="ECO:0000313" key="3">
    <source>
        <dbReference type="Proteomes" id="UP001369736"/>
    </source>
</evidence>
<dbReference type="PANTHER" id="PTHR33164:SF95">
    <property type="entry name" value="TRANSCRIPTIONAL REGULATOR"/>
    <property type="match status" value="1"/>
</dbReference>
<dbReference type="SMART" id="SM00347">
    <property type="entry name" value="HTH_MARR"/>
    <property type="match status" value="2"/>
</dbReference>
<evidence type="ECO:0000259" key="1">
    <source>
        <dbReference type="PROSITE" id="PS50995"/>
    </source>
</evidence>
<keyword evidence="3" id="KW-1185">Reference proteome</keyword>
<protein>
    <submittedName>
        <fullName evidence="2">MarR family transcriptional regulator</fullName>
    </submittedName>
</protein>
<dbReference type="Pfam" id="PF12802">
    <property type="entry name" value="MarR_2"/>
    <property type="match status" value="1"/>
</dbReference>
<gene>
    <name evidence="2" type="ORF">WCD58_20925</name>
</gene>
<evidence type="ECO:0000313" key="2">
    <source>
        <dbReference type="EMBL" id="MEJ2863637.1"/>
    </source>
</evidence>
<dbReference type="InterPro" id="IPR039422">
    <property type="entry name" value="MarR/SlyA-like"/>
</dbReference>
<reference evidence="2 3" key="1">
    <citation type="submission" date="2024-03" db="EMBL/GenBank/DDBJ databases">
        <title>Actinomycetospora sp. OC33-EN07, a novel actinomycete isolated from wild orchid (Aerides multiflora).</title>
        <authorList>
            <person name="Suriyachadkun C."/>
        </authorList>
    </citation>
    <scope>NUCLEOTIDE SEQUENCE [LARGE SCALE GENOMIC DNA]</scope>
    <source>
        <strain evidence="2 3">OC33-EN07</strain>
    </source>
</reference>
<name>A0ABU8M995_9PSEU</name>
<dbReference type="PROSITE" id="PS50995">
    <property type="entry name" value="HTH_MARR_2"/>
    <property type="match status" value="2"/>
</dbReference>
<dbReference type="PANTHER" id="PTHR33164">
    <property type="entry name" value="TRANSCRIPTIONAL REGULATOR, MARR FAMILY"/>
    <property type="match status" value="1"/>
</dbReference>